<evidence type="ECO:0000259" key="2">
    <source>
        <dbReference type="Pfam" id="PF00440"/>
    </source>
</evidence>
<dbReference type="InterPro" id="IPR009057">
    <property type="entry name" value="Homeodomain-like_sf"/>
</dbReference>
<name>A0ABS3BMB5_9BACT</name>
<feature type="domain" description="HTH tetR-type" evidence="2">
    <location>
        <begin position="31"/>
        <end position="70"/>
    </location>
</feature>
<dbReference type="Gene3D" id="1.10.357.10">
    <property type="entry name" value="Tetracycline Repressor, domain 2"/>
    <property type="match status" value="1"/>
</dbReference>
<dbReference type="Proteomes" id="UP000664698">
    <property type="component" value="Unassembled WGS sequence"/>
</dbReference>
<proteinExistence type="predicted"/>
<sequence>MESILRKIKVEVSPKLYAKEPFSSDLGILLVKEGAKLLREMGLELFTFKKLAQKIGSTEAAIYRYFENKHMFLLYLCAWYWAWMEHNLVFSTTNIPDPAERLEIGVRLMVDGPCFLENEFLDPKLLRELMINESIKGYMTKTVDSEHESGLFDQVLKFGDRLSLIVKELNPEYEFPKTLISTVMEASILQSFNSIHLPEMTEATSKGSERYRFFHQLVFNAISNGK</sequence>
<dbReference type="Pfam" id="PF00440">
    <property type="entry name" value="TetR_N"/>
    <property type="match status" value="1"/>
</dbReference>
<keyword evidence="4" id="KW-1185">Reference proteome</keyword>
<evidence type="ECO:0000313" key="3">
    <source>
        <dbReference type="EMBL" id="MBN7800402.1"/>
    </source>
</evidence>
<comment type="caution">
    <text evidence="3">The sequence shown here is derived from an EMBL/GenBank/DDBJ whole genome shotgun (WGS) entry which is preliminary data.</text>
</comment>
<evidence type="ECO:0000256" key="1">
    <source>
        <dbReference type="ARBA" id="ARBA00023125"/>
    </source>
</evidence>
<protein>
    <submittedName>
        <fullName evidence="3">TetR/AcrR family transcriptional regulator</fullName>
    </submittedName>
</protein>
<dbReference type="InterPro" id="IPR001647">
    <property type="entry name" value="HTH_TetR"/>
</dbReference>
<organism evidence="3 4">
    <name type="scientific">Algoriphagus aestuariicola</name>
    <dbReference type="NCBI Taxonomy" id="1852016"/>
    <lineage>
        <taxon>Bacteria</taxon>
        <taxon>Pseudomonadati</taxon>
        <taxon>Bacteroidota</taxon>
        <taxon>Cytophagia</taxon>
        <taxon>Cytophagales</taxon>
        <taxon>Cyclobacteriaceae</taxon>
        <taxon>Algoriphagus</taxon>
    </lineage>
</organism>
<gene>
    <name evidence="3" type="ORF">J0A67_05985</name>
</gene>
<dbReference type="RefSeq" id="WP_206568351.1">
    <property type="nucleotide sequence ID" value="NZ_JAFKCW010000001.1"/>
</dbReference>
<dbReference type="EMBL" id="JAFKCW010000001">
    <property type="protein sequence ID" value="MBN7800402.1"/>
    <property type="molecule type" value="Genomic_DNA"/>
</dbReference>
<keyword evidence="1" id="KW-0238">DNA-binding</keyword>
<reference evidence="3 4" key="1">
    <citation type="submission" date="2021-03" db="EMBL/GenBank/DDBJ databases">
        <title>novel species isolated from a fishpond in China.</title>
        <authorList>
            <person name="Lu H."/>
            <person name="Cai Z."/>
        </authorList>
    </citation>
    <scope>NUCLEOTIDE SEQUENCE [LARGE SCALE GENOMIC DNA]</scope>
    <source>
        <strain evidence="3 4">JCM 31546</strain>
    </source>
</reference>
<accession>A0ABS3BMB5</accession>
<evidence type="ECO:0000313" key="4">
    <source>
        <dbReference type="Proteomes" id="UP000664698"/>
    </source>
</evidence>
<dbReference type="SUPFAM" id="SSF46689">
    <property type="entry name" value="Homeodomain-like"/>
    <property type="match status" value="1"/>
</dbReference>